<reference evidence="1 2" key="1">
    <citation type="submission" date="2015-01" db="EMBL/GenBank/DDBJ databases">
        <title>Evolution of Trichinella species and genotypes.</title>
        <authorList>
            <person name="Korhonen P.K."/>
            <person name="Edoardo P."/>
            <person name="Giuseppe L.R."/>
            <person name="Gasser R.B."/>
        </authorList>
    </citation>
    <scope>NUCLEOTIDE SEQUENCE [LARGE SCALE GENOMIC DNA]</scope>
    <source>
        <strain evidence="1">ISS176</strain>
    </source>
</reference>
<dbReference type="Proteomes" id="UP000054826">
    <property type="component" value="Unassembled WGS sequence"/>
</dbReference>
<evidence type="ECO:0000313" key="2">
    <source>
        <dbReference type="Proteomes" id="UP000054826"/>
    </source>
</evidence>
<sequence length="113" mass="13165">MELIPVKERAYPPEIRMTERLLISTDVEDVLELPDERYESERSEWSQRFNLSRANILLAGKKQVSLLLMKAKQFQSMKNLGVTWSSPDPYRYVMFIFNFSAVSCKEAVEVIMG</sequence>
<proteinExistence type="predicted"/>
<accession>A0A0V1JVZ6</accession>
<dbReference type="AlphaFoldDB" id="A0A0V1JVZ6"/>
<name>A0A0V1JVZ6_TRIPS</name>
<organism evidence="1 2">
    <name type="scientific">Trichinella pseudospiralis</name>
    <name type="common">Parasitic roundworm</name>
    <dbReference type="NCBI Taxonomy" id="6337"/>
    <lineage>
        <taxon>Eukaryota</taxon>
        <taxon>Metazoa</taxon>
        <taxon>Ecdysozoa</taxon>
        <taxon>Nematoda</taxon>
        <taxon>Enoplea</taxon>
        <taxon>Dorylaimia</taxon>
        <taxon>Trichinellida</taxon>
        <taxon>Trichinellidae</taxon>
        <taxon>Trichinella</taxon>
    </lineage>
</organism>
<dbReference type="EMBL" id="JYDV01000038">
    <property type="protein sequence ID" value="KRZ39152.1"/>
    <property type="molecule type" value="Genomic_DNA"/>
</dbReference>
<gene>
    <name evidence="1" type="ORF">T4C_10684</name>
</gene>
<comment type="caution">
    <text evidence="1">The sequence shown here is derived from an EMBL/GenBank/DDBJ whole genome shotgun (WGS) entry which is preliminary data.</text>
</comment>
<protein>
    <submittedName>
        <fullName evidence="1">Uncharacterized protein</fullName>
    </submittedName>
</protein>
<evidence type="ECO:0000313" key="1">
    <source>
        <dbReference type="EMBL" id="KRZ39152.1"/>
    </source>
</evidence>